<keyword evidence="7" id="KW-0812">Transmembrane</keyword>
<dbReference type="GeneID" id="95393028"/>
<dbReference type="PROSITE" id="PS50011">
    <property type="entry name" value="PROTEIN_KINASE_DOM"/>
    <property type="match status" value="1"/>
</dbReference>
<evidence type="ECO:0000256" key="6">
    <source>
        <dbReference type="SAM" id="MobiDB-lite"/>
    </source>
</evidence>
<protein>
    <recommendedName>
        <fullName evidence="8">Protein kinase domain-containing protein</fullName>
    </recommendedName>
</protein>
<evidence type="ECO:0000256" key="7">
    <source>
        <dbReference type="SAM" id="Phobius"/>
    </source>
</evidence>
<name>A0A7W5V5D5_9ACTN</name>
<dbReference type="GO" id="GO:0005524">
    <property type="term" value="F:ATP binding"/>
    <property type="evidence" value="ECO:0007669"/>
    <property type="project" value="UniProtKB-UniRule"/>
</dbReference>
<feature type="transmembrane region" description="Helical" evidence="7">
    <location>
        <begin position="425"/>
        <end position="444"/>
    </location>
</feature>
<evidence type="ECO:0000256" key="5">
    <source>
        <dbReference type="PROSITE-ProRule" id="PRU10141"/>
    </source>
</evidence>
<feature type="transmembrane region" description="Helical" evidence="7">
    <location>
        <begin position="348"/>
        <end position="365"/>
    </location>
</feature>
<evidence type="ECO:0000259" key="8">
    <source>
        <dbReference type="PROSITE" id="PS50011"/>
    </source>
</evidence>
<accession>A0A7W5V5D5</accession>
<dbReference type="InterPro" id="IPR011009">
    <property type="entry name" value="Kinase-like_dom_sf"/>
</dbReference>
<evidence type="ECO:0000256" key="3">
    <source>
        <dbReference type="ARBA" id="ARBA00022777"/>
    </source>
</evidence>
<dbReference type="GO" id="GO:0004674">
    <property type="term" value="F:protein serine/threonine kinase activity"/>
    <property type="evidence" value="ECO:0007669"/>
    <property type="project" value="TreeGrafter"/>
</dbReference>
<gene>
    <name evidence="9" type="ORF">FHR33_006766</name>
</gene>
<feature type="binding site" evidence="5">
    <location>
        <position position="40"/>
    </location>
    <ligand>
        <name>ATP</name>
        <dbReference type="ChEBI" id="CHEBI:30616"/>
    </ligand>
</feature>
<dbReference type="Proteomes" id="UP000579945">
    <property type="component" value="Unassembled WGS sequence"/>
</dbReference>
<keyword evidence="3" id="KW-0418">Kinase</keyword>
<dbReference type="PANTHER" id="PTHR43289:SF34">
    <property type="entry name" value="SERINE_THREONINE-PROTEIN KINASE YBDM-RELATED"/>
    <property type="match status" value="1"/>
</dbReference>
<dbReference type="Gene3D" id="3.30.200.20">
    <property type="entry name" value="Phosphorylase Kinase, domain 1"/>
    <property type="match status" value="1"/>
</dbReference>
<comment type="caution">
    <text evidence="9">The sequence shown here is derived from an EMBL/GenBank/DDBJ whole genome shotgun (WGS) entry which is preliminary data.</text>
</comment>
<keyword evidence="1" id="KW-0808">Transferase</keyword>
<evidence type="ECO:0000313" key="9">
    <source>
        <dbReference type="EMBL" id="MBB3730906.1"/>
    </source>
</evidence>
<keyword evidence="4 5" id="KW-0067">ATP-binding</keyword>
<dbReference type="Pfam" id="PF00069">
    <property type="entry name" value="Pkinase"/>
    <property type="match status" value="1"/>
</dbReference>
<keyword evidence="10" id="KW-1185">Reference proteome</keyword>
<dbReference type="InterPro" id="IPR008271">
    <property type="entry name" value="Ser/Thr_kinase_AS"/>
</dbReference>
<keyword evidence="2 5" id="KW-0547">Nucleotide-binding</keyword>
<feature type="domain" description="Protein kinase" evidence="8">
    <location>
        <begin position="12"/>
        <end position="257"/>
    </location>
</feature>
<dbReference type="RefSeq" id="WP_183656151.1">
    <property type="nucleotide sequence ID" value="NZ_BAAAXX010000041.1"/>
</dbReference>
<dbReference type="PANTHER" id="PTHR43289">
    <property type="entry name" value="MITOGEN-ACTIVATED PROTEIN KINASE KINASE KINASE 20-RELATED"/>
    <property type="match status" value="1"/>
</dbReference>
<feature type="transmembrane region" description="Helical" evidence="7">
    <location>
        <begin position="371"/>
        <end position="391"/>
    </location>
</feature>
<evidence type="ECO:0000256" key="1">
    <source>
        <dbReference type="ARBA" id="ARBA00022679"/>
    </source>
</evidence>
<proteinExistence type="predicted"/>
<keyword evidence="7" id="KW-1133">Transmembrane helix</keyword>
<dbReference type="AlphaFoldDB" id="A0A7W5V5D5"/>
<evidence type="ECO:0000256" key="4">
    <source>
        <dbReference type="ARBA" id="ARBA00022840"/>
    </source>
</evidence>
<organism evidence="9 10">
    <name type="scientific">Nonomuraea dietziae</name>
    <dbReference type="NCBI Taxonomy" id="65515"/>
    <lineage>
        <taxon>Bacteria</taxon>
        <taxon>Bacillati</taxon>
        <taxon>Actinomycetota</taxon>
        <taxon>Actinomycetes</taxon>
        <taxon>Streptosporangiales</taxon>
        <taxon>Streptosporangiaceae</taxon>
        <taxon>Nonomuraea</taxon>
    </lineage>
</organism>
<dbReference type="SUPFAM" id="SSF56112">
    <property type="entry name" value="Protein kinase-like (PK-like)"/>
    <property type="match status" value="1"/>
</dbReference>
<reference evidence="9 10" key="1">
    <citation type="submission" date="2020-08" db="EMBL/GenBank/DDBJ databases">
        <title>Sequencing the genomes of 1000 actinobacteria strains.</title>
        <authorList>
            <person name="Klenk H.-P."/>
        </authorList>
    </citation>
    <scope>NUCLEOTIDE SEQUENCE [LARGE SCALE GENOMIC DNA]</scope>
    <source>
        <strain evidence="9 10">DSM 44320</strain>
    </source>
</reference>
<dbReference type="Gene3D" id="1.10.510.10">
    <property type="entry name" value="Transferase(Phosphotransferase) domain 1"/>
    <property type="match status" value="1"/>
</dbReference>
<sequence length="446" mass="46680">MSEPDGEHLGPYRLLSPLGSGGFGEVHLALDPEGRTVAVKVLHPHVAAEASALTRLEREVETMRLVEGPHVAEVLDASMSGDSPYLVTRYVQGRALSVVPVPVDDLRRLARGLAQALMSIHEAGVVHRDLKPANVMMADGEPVVIDFGIASALDSLSVTASGAVVGTPGYLAPEVLEGQEAGAPADVFSFAATLAYAATGRQPYGTGPLSAVAYRVVHHEPDLEGAPAWLEPLLRDCLVRDPAARPTAAQVCARLGVDAPARGRHGVRGLSGTARRPAPSAMGVPGSAGHEQGGYLSTEAGPGAVFSTGRRAGLEPPDLHDLSTREWRPGVAAVDEARARHREKIRRRWVVGSGIFVALLAAAARTPLPEASLLLLASYSLIVVVDAGIALLSRGLFRSRRMVTDLSSVAGVVALWLVLSTLFSPFTLALFAGTALVVGVVFLLNA</sequence>
<dbReference type="EMBL" id="JACIBV010000001">
    <property type="protein sequence ID" value="MBB3730906.1"/>
    <property type="molecule type" value="Genomic_DNA"/>
</dbReference>
<dbReference type="CDD" id="cd14014">
    <property type="entry name" value="STKc_PknB_like"/>
    <property type="match status" value="1"/>
</dbReference>
<dbReference type="PROSITE" id="PS00108">
    <property type="entry name" value="PROTEIN_KINASE_ST"/>
    <property type="match status" value="1"/>
</dbReference>
<dbReference type="InterPro" id="IPR000719">
    <property type="entry name" value="Prot_kinase_dom"/>
</dbReference>
<dbReference type="PROSITE" id="PS00107">
    <property type="entry name" value="PROTEIN_KINASE_ATP"/>
    <property type="match status" value="1"/>
</dbReference>
<evidence type="ECO:0000256" key="2">
    <source>
        <dbReference type="ARBA" id="ARBA00022741"/>
    </source>
</evidence>
<dbReference type="InterPro" id="IPR017441">
    <property type="entry name" value="Protein_kinase_ATP_BS"/>
</dbReference>
<feature type="region of interest" description="Disordered" evidence="6">
    <location>
        <begin position="263"/>
        <end position="289"/>
    </location>
</feature>
<feature type="transmembrane region" description="Helical" evidence="7">
    <location>
        <begin position="403"/>
        <end position="419"/>
    </location>
</feature>
<keyword evidence="7" id="KW-0472">Membrane</keyword>
<dbReference type="SMART" id="SM00220">
    <property type="entry name" value="S_TKc"/>
    <property type="match status" value="1"/>
</dbReference>
<evidence type="ECO:0000313" key="10">
    <source>
        <dbReference type="Proteomes" id="UP000579945"/>
    </source>
</evidence>